<dbReference type="EMBL" id="HG970334">
    <property type="protein sequence ID" value="CEF88353.1"/>
    <property type="molecule type" value="Genomic_DNA"/>
</dbReference>
<accession>A0A0E0SPJ0</accession>
<name>A0A098E520_GIBZE</name>
<accession>A0A098E520</accession>
<sequence>MAEAWANPGLPALNRIWWPGVLTTIFKVPTILLYCEPPPIQFIVQNNQGPEAVARCLAWKMLARDSVDYQGEIRQLKASQYHQAGIHYQ</sequence>
<dbReference type="AlphaFoldDB" id="A0A098E520"/>
<reference evidence="1 3" key="3">
    <citation type="journal article" date="2015" name="BMC Genomics">
        <title>The completed genome sequence of the pathogenic ascomycete fungus Fusarium graminearum.</title>
        <authorList>
            <person name="King R."/>
            <person name="Urban M."/>
            <person name="Hammond-Kosack M.C."/>
            <person name="Hassani-Pak K."/>
            <person name="Hammond-Kosack K.E."/>
        </authorList>
    </citation>
    <scope>NUCLEOTIDE SEQUENCE [LARGE SCALE GENOMIC DNA]</scope>
    <source>
        <strain evidence="3">ATCC MYA-4620 / CBS 123657 / FGSC 9075 / NRRL 31084 / PH-1</strain>
        <strain evidence="1">PH-1</strain>
    </source>
</reference>
<dbReference type="InParanoid" id="A0A098E520"/>
<evidence type="ECO:0000313" key="1">
    <source>
        <dbReference type="EMBL" id="CEF88353.1"/>
    </source>
</evidence>
<gene>
    <name evidence="1" type="ORF">FGRAMPH1_01T17369</name>
</gene>
<evidence type="ECO:0000313" key="3">
    <source>
        <dbReference type="Proteomes" id="UP000070720"/>
    </source>
</evidence>
<organism evidence="1 3">
    <name type="scientific">Gibberella zeae (strain ATCC MYA-4620 / CBS 123657 / FGSC 9075 / NRRL 31084 / PH-1)</name>
    <name type="common">Wheat head blight fungus</name>
    <name type="synonym">Fusarium graminearum</name>
    <dbReference type="NCBI Taxonomy" id="229533"/>
    <lineage>
        <taxon>Eukaryota</taxon>
        <taxon>Fungi</taxon>
        <taxon>Dikarya</taxon>
        <taxon>Ascomycota</taxon>
        <taxon>Pezizomycotina</taxon>
        <taxon>Sordariomycetes</taxon>
        <taxon>Hypocreomycetidae</taxon>
        <taxon>Hypocreales</taxon>
        <taxon>Nectriaceae</taxon>
        <taxon>Fusarium</taxon>
    </lineage>
</organism>
<reference evidence="2" key="4">
    <citation type="submission" date="2017-01" db="UniProtKB">
        <authorList>
            <consortium name="EnsemblFungi"/>
        </authorList>
    </citation>
    <scope>IDENTIFICATION</scope>
    <source>
        <strain evidence="2">PH-1 / ATCC MYA-4620 / FGSC 9075 / NRRL 31084</strain>
    </source>
</reference>
<dbReference type="EnsemblFungi" id="CEF88353">
    <property type="protein sequence ID" value="CEF88353"/>
    <property type="gene ID" value="FGRRES_15288"/>
</dbReference>
<dbReference type="VEuPathDB" id="FungiDB:FGRAMPH1_01G17369"/>
<protein>
    <submittedName>
        <fullName evidence="1">Chromosome 3, complete genome</fullName>
    </submittedName>
</protein>
<reference evidence="2 3" key="2">
    <citation type="journal article" date="2010" name="Nature">
        <title>Comparative genomics reveals mobile pathogenicity chromosomes in Fusarium.</title>
        <authorList>
            <person name="Ma L.J."/>
            <person name="van der Does H.C."/>
            <person name="Borkovich K.A."/>
            <person name="Coleman J.J."/>
            <person name="Daboussi M.J."/>
            <person name="Di Pietro A."/>
            <person name="Dufresne M."/>
            <person name="Freitag M."/>
            <person name="Grabherr M."/>
            <person name="Henrissat B."/>
            <person name="Houterman P.M."/>
            <person name="Kang S."/>
            <person name="Shim W.B."/>
            <person name="Woloshuk C."/>
            <person name="Xie X."/>
            <person name="Xu J.R."/>
            <person name="Antoniw J."/>
            <person name="Baker S.E."/>
            <person name="Bluhm B.H."/>
            <person name="Breakspear A."/>
            <person name="Brown D.W."/>
            <person name="Butchko R.A."/>
            <person name="Chapman S."/>
            <person name="Coulson R."/>
            <person name="Coutinho P.M."/>
            <person name="Danchin E.G."/>
            <person name="Diener A."/>
            <person name="Gale L.R."/>
            <person name="Gardiner D.M."/>
            <person name="Goff S."/>
            <person name="Hammond-Kosack K.E."/>
            <person name="Hilburn K."/>
            <person name="Hua-Van A."/>
            <person name="Jonkers W."/>
            <person name="Kazan K."/>
            <person name="Kodira C.D."/>
            <person name="Koehrsen M."/>
            <person name="Kumar L."/>
            <person name="Lee Y.H."/>
            <person name="Li L."/>
            <person name="Manners J.M."/>
            <person name="Miranda-Saavedra D."/>
            <person name="Mukherjee M."/>
            <person name="Park G."/>
            <person name="Park J."/>
            <person name="Park S.Y."/>
            <person name="Proctor R.H."/>
            <person name="Regev A."/>
            <person name="Ruiz-Roldan M.C."/>
            <person name="Sain D."/>
            <person name="Sakthikumar S."/>
            <person name="Sykes S."/>
            <person name="Schwartz D.C."/>
            <person name="Turgeon B.G."/>
            <person name="Wapinski I."/>
            <person name="Yoder O."/>
            <person name="Young S."/>
            <person name="Zeng Q."/>
            <person name="Zhou S."/>
            <person name="Galagan J."/>
            <person name="Cuomo C.A."/>
            <person name="Kistler H.C."/>
            <person name="Rep M."/>
        </authorList>
    </citation>
    <scope>GENOME REANNOTATION</scope>
    <source>
        <strain evidence="3">ATCC MYA-4620 / CBS 123657 / FGSC 9075 / NRRL 31084 / PH-1</strain>
        <strain evidence="2">PH-1 / ATCC MYA-4620 / FGSC 9075 / NRRL 31084</strain>
    </source>
</reference>
<proteinExistence type="predicted"/>
<evidence type="ECO:0000313" key="2">
    <source>
        <dbReference type="EnsemblFungi" id="CEF88353"/>
    </source>
</evidence>
<keyword evidence="3" id="KW-1185">Reference proteome</keyword>
<reference evidence="2 3" key="1">
    <citation type="journal article" date="2007" name="Science">
        <title>The Fusarium graminearum genome reveals a link between localized polymorphism and pathogen specialization.</title>
        <authorList>
            <person name="Cuomo C.A."/>
            <person name="Gueldener U."/>
            <person name="Xu J.-R."/>
            <person name="Trail F."/>
            <person name="Turgeon B.G."/>
            <person name="Di Pietro A."/>
            <person name="Walton J.D."/>
            <person name="Ma L.-J."/>
            <person name="Baker S.E."/>
            <person name="Rep M."/>
            <person name="Adam G."/>
            <person name="Antoniw J."/>
            <person name="Baldwin T."/>
            <person name="Calvo S.E."/>
            <person name="Chang Y.-L."/>
            <person name="DeCaprio D."/>
            <person name="Gale L.R."/>
            <person name="Gnerre S."/>
            <person name="Goswami R.S."/>
            <person name="Hammond-Kosack K."/>
            <person name="Harris L.J."/>
            <person name="Hilburn K."/>
            <person name="Kennell J.C."/>
            <person name="Kroken S."/>
            <person name="Magnuson J.K."/>
            <person name="Mannhaupt G."/>
            <person name="Mauceli E.W."/>
            <person name="Mewes H.-W."/>
            <person name="Mitterbauer R."/>
            <person name="Muehlbauer G."/>
            <person name="Muensterkoetter M."/>
            <person name="Nelson D."/>
            <person name="O'Donnell K."/>
            <person name="Ouellet T."/>
            <person name="Qi W."/>
            <person name="Quesneville H."/>
            <person name="Roncero M.I.G."/>
            <person name="Seong K.-Y."/>
            <person name="Tetko I.V."/>
            <person name="Urban M."/>
            <person name="Waalwijk C."/>
            <person name="Ward T.J."/>
            <person name="Yao J."/>
            <person name="Birren B.W."/>
            <person name="Kistler H.C."/>
        </authorList>
    </citation>
    <scope>NUCLEOTIDE SEQUENCE [LARGE SCALE GENOMIC DNA]</scope>
    <source>
        <strain evidence="3">ATCC MYA-4620 / CBS 123657 / FGSC 9075 / NRRL 31084 / PH-1</strain>
        <strain evidence="2">PH-1 / ATCC MYA-4620 / FGSC 9075 / NRRL 31084</strain>
    </source>
</reference>
<dbReference type="Proteomes" id="UP000070720">
    <property type="component" value="Chromosome 3"/>
</dbReference>